<protein>
    <submittedName>
        <fullName evidence="7">16S rRNA (Cytosine967-C5)-methyltransferase</fullName>
    </submittedName>
</protein>
<dbReference type="PRINTS" id="PR02008">
    <property type="entry name" value="RCMTFAMILY"/>
</dbReference>
<organism evidence="7 8">
    <name type="scientific">Wenxinia saemankumensis</name>
    <dbReference type="NCBI Taxonomy" id="1447782"/>
    <lineage>
        <taxon>Bacteria</taxon>
        <taxon>Pseudomonadati</taxon>
        <taxon>Pseudomonadota</taxon>
        <taxon>Alphaproteobacteria</taxon>
        <taxon>Rhodobacterales</taxon>
        <taxon>Roseobacteraceae</taxon>
        <taxon>Wenxinia</taxon>
    </lineage>
</organism>
<keyword evidence="2 5" id="KW-0808">Transferase</keyword>
<dbReference type="OrthoDB" id="9810297at2"/>
<dbReference type="InterPro" id="IPR035926">
    <property type="entry name" value="NusB-like_sf"/>
</dbReference>
<dbReference type="PANTHER" id="PTHR22807">
    <property type="entry name" value="NOP2 YEAST -RELATED NOL1/NOP2/FMU SUN DOMAIN-CONTAINING"/>
    <property type="match status" value="1"/>
</dbReference>
<reference evidence="7 8" key="1">
    <citation type="submission" date="2016-11" db="EMBL/GenBank/DDBJ databases">
        <authorList>
            <person name="Jaros S."/>
            <person name="Januszkiewicz K."/>
            <person name="Wedrychowicz H."/>
        </authorList>
    </citation>
    <scope>NUCLEOTIDE SEQUENCE [LARGE SCALE GENOMIC DNA]</scope>
    <source>
        <strain evidence="7 8">DSM 100565</strain>
    </source>
</reference>
<feature type="binding site" evidence="5">
    <location>
        <position position="310"/>
    </location>
    <ligand>
        <name>S-adenosyl-L-methionine</name>
        <dbReference type="ChEBI" id="CHEBI:59789"/>
    </ligand>
</feature>
<proteinExistence type="inferred from homology"/>
<evidence type="ECO:0000256" key="2">
    <source>
        <dbReference type="ARBA" id="ARBA00022679"/>
    </source>
</evidence>
<evidence type="ECO:0000256" key="4">
    <source>
        <dbReference type="ARBA" id="ARBA00022884"/>
    </source>
</evidence>
<dbReference type="GO" id="GO:0008173">
    <property type="term" value="F:RNA methyltransferase activity"/>
    <property type="evidence" value="ECO:0007669"/>
    <property type="project" value="InterPro"/>
</dbReference>
<sequence>MARPSRPAPPAAPAGIAPRRAALALLSAVIGEGRTLAEAMPAALSALDPADRARAQRLATQTLRDLGRADRLLAPSLTRMPPLAVRNILRLGAVELAHGAASHGVVNDLVEIAGRGKRTRPLKGLVNAVLRKIAPEAEAAWIDLPPQRLPKWLRGPLVEAWGRAEIARIEAVHGAVPPLDLTLREPGGPLAASLGGEELPTGSLRLVDAGQVSALPGYGTGGFWVQDAAAALPARLLAPRAGERVIDLCAAPGGKTLQLAAAGARVTALDLSEARLGRLRENLARTGLEAEVIAGDALIHEGRYDAVLLDAPCSATGTIRRHPDLPFARDGAGISELIALQARMIDHALTLLPPGGRMVFCTCSLIPDEGEVQVEEALARHPGLEVVPPGADWVDPAWRSSEGGLRILPSHWADRGGIDGFYMALLRKPG</sequence>
<evidence type="ECO:0000313" key="7">
    <source>
        <dbReference type="EMBL" id="SHI82897.1"/>
    </source>
</evidence>
<feature type="domain" description="SAM-dependent MTase RsmB/NOP-type" evidence="6">
    <location>
        <begin position="155"/>
        <end position="429"/>
    </location>
</feature>
<dbReference type="GO" id="GO:0001510">
    <property type="term" value="P:RNA methylation"/>
    <property type="evidence" value="ECO:0007669"/>
    <property type="project" value="InterPro"/>
</dbReference>
<dbReference type="InterPro" id="IPR029063">
    <property type="entry name" value="SAM-dependent_MTases_sf"/>
</dbReference>
<dbReference type="CDD" id="cd02440">
    <property type="entry name" value="AdoMet_MTases"/>
    <property type="match status" value="1"/>
</dbReference>
<dbReference type="Gene3D" id="1.10.940.10">
    <property type="entry name" value="NusB-like"/>
    <property type="match status" value="1"/>
</dbReference>
<dbReference type="InterPro" id="IPR001678">
    <property type="entry name" value="MeTrfase_RsmB-F_NOP2_dom"/>
</dbReference>
<dbReference type="SUPFAM" id="SSF53335">
    <property type="entry name" value="S-adenosyl-L-methionine-dependent methyltransferases"/>
    <property type="match status" value="1"/>
</dbReference>
<dbReference type="AlphaFoldDB" id="A0A1M6EBK7"/>
<feature type="binding site" evidence="5">
    <location>
        <position position="270"/>
    </location>
    <ligand>
        <name>S-adenosyl-L-methionine</name>
        <dbReference type="ChEBI" id="CHEBI:59789"/>
    </ligand>
</feature>
<dbReference type="InterPro" id="IPR006027">
    <property type="entry name" value="NusB_RsmB_TIM44"/>
</dbReference>
<dbReference type="Proteomes" id="UP000184292">
    <property type="component" value="Unassembled WGS sequence"/>
</dbReference>
<dbReference type="RefSeq" id="WP_073329150.1">
    <property type="nucleotide sequence ID" value="NZ_FQYO01000003.1"/>
</dbReference>
<evidence type="ECO:0000256" key="3">
    <source>
        <dbReference type="ARBA" id="ARBA00022691"/>
    </source>
</evidence>
<dbReference type="SUPFAM" id="SSF48013">
    <property type="entry name" value="NusB-like"/>
    <property type="match status" value="1"/>
</dbReference>
<dbReference type="Pfam" id="PF01189">
    <property type="entry name" value="Methyltr_RsmB-F"/>
    <property type="match status" value="1"/>
</dbReference>
<keyword evidence="8" id="KW-1185">Reference proteome</keyword>
<feature type="active site" description="Nucleophile" evidence="5">
    <location>
        <position position="363"/>
    </location>
</feature>
<evidence type="ECO:0000256" key="5">
    <source>
        <dbReference type="PROSITE-ProRule" id="PRU01023"/>
    </source>
</evidence>
<dbReference type="GO" id="GO:0003723">
    <property type="term" value="F:RNA binding"/>
    <property type="evidence" value="ECO:0007669"/>
    <property type="project" value="UniProtKB-UniRule"/>
</dbReference>
<comment type="similarity">
    <text evidence="5">Belongs to the class I-like SAM-binding methyltransferase superfamily. RsmB/NOP family.</text>
</comment>
<dbReference type="STRING" id="1447782.SAMN05444417_1921"/>
<comment type="caution">
    <text evidence="5">Lacks conserved residue(s) required for the propagation of feature annotation.</text>
</comment>
<name>A0A1M6EBK7_9RHOB</name>
<keyword evidence="4 5" id="KW-0694">RNA-binding</keyword>
<keyword evidence="1 5" id="KW-0489">Methyltransferase</keyword>
<dbReference type="EMBL" id="FQYO01000003">
    <property type="protein sequence ID" value="SHI82897.1"/>
    <property type="molecule type" value="Genomic_DNA"/>
</dbReference>
<dbReference type="GO" id="GO:0006355">
    <property type="term" value="P:regulation of DNA-templated transcription"/>
    <property type="evidence" value="ECO:0007669"/>
    <property type="project" value="InterPro"/>
</dbReference>
<dbReference type="Pfam" id="PF01029">
    <property type="entry name" value="NusB"/>
    <property type="match status" value="1"/>
</dbReference>
<gene>
    <name evidence="7" type="ORF">SAMN05444417_1921</name>
</gene>
<dbReference type="InterPro" id="IPR049560">
    <property type="entry name" value="MeTrfase_RsmB-F_NOP2_cat"/>
</dbReference>
<accession>A0A1M6EBK7</accession>
<feature type="binding site" evidence="5">
    <location>
        <begin position="249"/>
        <end position="255"/>
    </location>
    <ligand>
        <name>S-adenosyl-L-methionine</name>
        <dbReference type="ChEBI" id="CHEBI:59789"/>
    </ligand>
</feature>
<dbReference type="PROSITE" id="PS51686">
    <property type="entry name" value="SAM_MT_RSMB_NOP"/>
    <property type="match status" value="1"/>
</dbReference>
<evidence type="ECO:0000259" key="6">
    <source>
        <dbReference type="PROSITE" id="PS51686"/>
    </source>
</evidence>
<evidence type="ECO:0000313" key="8">
    <source>
        <dbReference type="Proteomes" id="UP000184292"/>
    </source>
</evidence>
<keyword evidence="3 5" id="KW-0949">S-adenosyl-L-methionine</keyword>
<dbReference type="Gene3D" id="3.40.50.150">
    <property type="entry name" value="Vaccinia Virus protein VP39"/>
    <property type="match status" value="1"/>
</dbReference>
<dbReference type="InterPro" id="IPR023267">
    <property type="entry name" value="RCMT"/>
</dbReference>
<dbReference type="PANTHER" id="PTHR22807:SF61">
    <property type="entry name" value="NOL1_NOP2_SUN FAMILY PROTEIN _ ANTITERMINATION NUSB DOMAIN-CONTAINING PROTEIN"/>
    <property type="match status" value="1"/>
</dbReference>
<evidence type="ECO:0000256" key="1">
    <source>
        <dbReference type="ARBA" id="ARBA00022603"/>
    </source>
</evidence>